<proteinExistence type="predicted"/>
<dbReference type="PANTHER" id="PTHR37544">
    <property type="entry name" value="SPRAY-RELATED"/>
    <property type="match status" value="1"/>
</dbReference>
<dbReference type="PANTHER" id="PTHR37544:SF3">
    <property type="entry name" value="SPRAY"/>
    <property type="match status" value="1"/>
</dbReference>
<feature type="transmembrane region" description="Helical" evidence="2">
    <location>
        <begin position="199"/>
        <end position="218"/>
    </location>
</feature>
<protein>
    <submittedName>
        <fullName evidence="3">Uncharacterized protein</fullName>
    </submittedName>
</protein>
<dbReference type="OrthoDB" id="3057599at2759"/>
<keyword evidence="2" id="KW-1133">Transmembrane helix</keyword>
<reference evidence="3" key="1">
    <citation type="journal article" date="2020" name="Stud. Mycol.">
        <title>101 Dothideomycetes genomes: a test case for predicting lifestyles and emergence of pathogens.</title>
        <authorList>
            <person name="Haridas S."/>
            <person name="Albert R."/>
            <person name="Binder M."/>
            <person name="Bloem J."/>
            <person name="Labutti K."/>
            <person name="Salamov A."/>
            <person name="Andreopoulos B."/>
            <person name="Baker S."/>
            <person name="Barry K."/>
            <person name="Bills G."/>
            <person name="Bluhm B."/>
            <person name="Cannon C."/>
            <person name="Castanera R."/>
            <person name="Culley D."/>
            <person name="Daum C."/>
            <person name="Ezra D."/>
            <person name="Gonzalez J."/>
            <person name="Henrissat B."/>
            <person name="Kuo A."/>
            <person name="Liang C."/>
            <person name="Lipzen A."/>
            <person name="Lutzoni F."/>
            <person name="Magnuson J."/>
            <person name="Mondo S."/>
            <person name="Nolan M."/>
            <person name="Ohm R."/>
            <person name="Pangilinan J."/>
            <person name="Park H.-J."/>
            <person name="Ramirez L."/>
            <person name="Alfaro M."/>
            <person name="Sun H."/>
            <person name="Tritt A."/>
            <person name="Yoshinaga Y."/>
            <person name="Zwiers L.-H."/>
            <person name="Turgeon B."/>
            <person name="Goodwin S."/>
            <person name="Spatafora J."/>
            <person name="Crous P."/>
            <person name="Grigoriev I."/>
        </authorList>
    </citation>
    <scope>NUCLEOTIDE SEQUENCE</scope>
    <source>
        <strain evidence="3">CBS 113818</strain>
    </source>
</reference>
<feature type="transmembrane region" description="Helical" evidence="2">
    <location>
        <begin position="68"/>
        <end position="94"/>
    </location>
</feature>
<evidence type="ECO:0000256" key="2">
    <source>
        <dbReference type="SAM" id="Phobius"/>
    </source>
</evidence>
<feature type="compositionally biased region" description="Polar residues" evidence="1">
    <location>
        <begin position="34"/>
        <end position="48"/>
    </location>
</feature>
<feature type="compositionally biased region" description="Polar residues" evidence="1">
    <location>
        <begin position="1"/>
        <end position="16"/>
    </location>
</feature>
<organism evidence="3 4">
    <name type="scientific">Ophiobolus disseminans</name>
    <dbReference type="NCBI Taxonomy" id="1469910"/>
    <lineage>
        <taxon>Eukaryota</taxon>
        <taxon>Fungi</taxon>
        <taxon>Dikarya</taxon>
        <taxon>Ascomycota</taxon>
        <taxon>Pezizomycotina</taxon>
        <taxon>Dothideomycetes</taxon>
        <taxon>Pleosporomycetidae</taxon>
        <taxon>Pleosporales</taxon>
        <taxon>Pleosporineae</taxon>
        <taxon>Phaeosphaeriaceae</taxon>
        <taxon>Ophiobolus</taxon>
    </lineage>
</organism>
<keyword evidence="2" id="KW-0812">Transmembrane</keyword>
<dbReference type="Pfam" id="PF11915">
    <property type="entry name" value="DUF3433"/>
    <property type="match status" value="1"/>
</dbReference>
<feature type="transmembrane region" description="Helical" evidence="2">
    <location>
        <begin position="451"/>
        <end position="471"/>
    </location>
</feature>
<keyword evidence="4" id="KW-1185">Reference proteome</keyword>
<gene>
    <name evidence="3" type="ORF">CC86DRAFT_384275</name>
</gene>
<evidence type="ECO:0000256" key="1">
    <source>
        <dbReference type="SAM" id="MobiDB-lite"/>
    </source>
</evidence>
<feature type="region of interest" description="Disordered" evidence="1">
    <location>
        <begin position="1"/>
        <end position="54"/>
    </location>
</feature>
<feature type="transmembrane region" description="Helical" evidence="2">
    <location>
        <begin position="168"/>
        <end position="187"/>
    </location>
</feature>
<feature type="transmembrane region" description="Helical" evidence="2">
    <location>
        <begin position="383"/>
        <end position="401"/>
    </location>
</feature>
<dbReference type="AlphaFoldDB" id="A0A6A6ZSY7"/>
<feature type="transmembrane region" description="Helical" evidence="2">
    <location>
        <begin position="115"/>
        <end position="134"/>
    </location>
</feature>
<feature type="transmembrane region" description="Helical" evidence="2">
    <location>
        <begin position="339"/>
        <end position="358"/>
    </location>
</feature>
<dbReference type="Proteomes" id="UP000799424">
    <property type="component" value="Unassembled WGS sequence"/>
</dbReference>
<keyword evidence="2" id="KW-0472">Membrane</keyword>
<feature type="transmembrane region" description="Helical" evidence="2">
    <location>
        <begin position="408"/>
        <end position="431"/>
    </location>
</feature>
<evidence type="ECO:0000313" key="4">
    <source>
        <dbReference type="Proteomes" id="UP000799424"/>
    </source>
</evidence>
<dbReference type="EMBL" id="MU006231">
    <property type="protein sequence ID" value="KAF2823719.1"/>
    <property type="molecule type" value="Genomic_DNA"/>
</dbReference>
<dbReference type="InterPro" id="IPR021840">
    <property type="entry name" value="DUF3433"/>
</dbReference>
<evidence type="ECO:0000313" key="3">
    <source>
        <dbReference type="EMBL" id="KAF2823719.1"/>
    </source>
</evidence>
<accession>A0A6A6ZSY7</accession>
<name>A0A6A6ZSY7_9PLEO</name>
<sequence length="628" mass="69738">MTTVRTSASRTLSRHSFNAGDGNEIPQTHHDHSTLGSVGAESSQTSDLPTLRPVPVPPGYPRLNAKPYILNDACLLAILVYNSVVLAGLCLLCFKTGTRREFHSSYPDIGAMVRYAPSLIGTITTVLARSVSYADARISPYIAMADETSTRVRSRHATGIRSVDANMVLPPALFLPPPLLWLLGLIFRRSPGVMDTGTWAIAWVTALKAVLLTVSPTASGSLRGHESKVIYGVGRQGRSEEDNAVTACDREIHRAFCGCPQDHHISGIRTPYATTLLIPKWQLLPPTLLTSVALIVSVGFLDKIRQENSSGLGQLLSQILYDLRVWKYLTSLSGNAVNVVARIILVGVASVISGVWIVNLDLQMRISQPFVNMYKEDTSVDDSLLLDYLWGLPGAVTYAALANKHWIVAWFSVLSLVGPTFPVLVAGFVIIEKEEDDNKQVIFNGNYNGLSLSLMIGFLIAFWISLVIAFFSRQHRRLPRRCLSLADIMSFFYASKIMQNRALDISSKTATKRHLESRLFLQEQRFQTGLFTGVDGKRHFGVDVKWNHDDHRSRRHVAAVGRIEKCDKGCKVFEEAESPILDPLPFLLLPLHRKLPARSPSTIMARMRLWGRNLMLRLSKEGTQTEEK</sequence>